<dbReference type="RefSeq" id="WP_196815736.1">
    <property type="nucleotide sequence ID" value="NZ_CP012850.1"/>
</dbReference>
<organism evidence="1 2">
    <name type="scientific">Candidatus Nitrosocosmicus oleophilus</name>
    <dbReference type="NCBI Taxonomy" id="1353260"/>
    <lineage>
        <taxon>Archaea</taxon>
        <taxon>Nitrososphaerota</taxon>
        <taxon>Nitrososphaeria</taxon>
        <taxon>Nitrososphaerales</taxon>
        <taxon>Nitrososphaeraceae</taxon>
        <taxon>Candidatus Nitrosocosmicus</taxon>
    </lineage>
</organism>
<dbReference type="OrthoDB" id="378593at2157"/>
<dbReference type="EMBL" id="CP012850">
    <property type="protein sequence ID" value="ALI36485.1"/>
    <property type="molecule type" value="Genomic_DNA"/>
</dbReference>
<dbReference type="AlphaFoldDB" id="A0A654LZ22"/>
<evidence type="ECO:0000313" key="2">
    <source>
        <dbReference type="Proteomes" id="UP000058925"/>
    </source>
</evidence>
<keyword evidence="2" id="KW-1185">Reference proteome</keyword>
<dbReference type="Proteomes" id="UP000058925">
    <property type="component" value="Chromosome"/>
</dbReference>
<accession>A0A654LZ22</accession>
<gene>
    <name evidence="1" type="ORF">NMY3_02288</name>
</gene>
<dbReference type="KEGG" id="taa:NMY3_02288"/>
<proteinExistence type="predicted"/>
<evidence type="ECO:0000313" key="1">
    <source>
        <dbReference type="EMBL" id="ALI36485.1"/>
    </source>
</evidence>
<sequence length="102" mass="11801">MIINPTDKILLQLLSFLESDEGIRITYKSNWKKIFINKNLLGSYVLLLSYKPLKNMQTLSNSRIFHEEGRNCSSDEIVYLNTLSEVLELIHSEFGDIAVSEY</sequence>
<dbReference type="GeneID" id="60422238"/>
<protein>
    <submittedName>
        <fullName evidence="1">Uncharacterized protein</fullName>
    </submittedName>
</protein>
<reference evidence="2" key="1">
    <citation type="submission" date="2015-10" db="EMBL/GenBank/DDBJ databases">
        <title>Niche specialization of a soil ammonia-oxidizing archaeon, Candidatus Nitrosocosmicus oleophilus.</title>
        <authorList>
            <person name="Jung M.-Y."/>
            <person name="Rhee S.-K."/>
        </authorList>
    </citation>
    <scope>NUCLEOTIDE SEQUENCE [LARGE SCALE GENOMIC DNA]</scope>
    <source>
        <strain evidence="2">MY3</strain>
    </source>
</reference>
<name>A0A654LZ22_9ARCH</name>